<evidence type="ECO:0000313" key="2">
    <source>
        <dbReference type="Proteomes" id="UP001318860"/>
    </source>
</evidence>
<gene>
    <name evidence="1" type="ORF">DH2020_019404</name>
</gene>
<accession>A0ABR0WLX8</accession>
<sequence length="176" mass="20194">MAIASGYQMEGIFIQQKCIKAVEGKYGEKDSEELKTELDEYAYCSIILNLSDYVLRKVGKLSSAKELWKKLDELYTDTTLPSKLFLLEIFFRFKLDLTKDMDENIDVFTKFIQDIKLTRDKNIDDYSPIILLNAIPDSYSDVKSAIKCGRDQFSLETIVNGLKSKELDLKSCKGNK</sequence>
<dbReference type="EMBL" id="JABTTQ020000010">
    <property type="protein sequence ID" value="KAK6148492.1"/>
    <property type="molecule type" value="Genomic_DNA"/>
</dbReference>
<organism evidence="1 2">
    <name type="scientific">Rehmannia glutinosa</name>
    <name type="common">Chinese foxglove</name>
    <dbReference type="NCBI Taxonomy" id="99300"/>
    <lineage>
        <taxon>Eukaryota</taxon>
        <taxon>Viridiplantae</taxon>
        <taxon>Streptophyta</taxon>
        <taxon>Embryophyta</taxon>
        <taxon>Tracheophyta</taxon>
        <taxon>Spermatophyta</taxon>
        <taxon>Magnoliopsida</taxon>
        <taxon>eudicotyledons</taxon>
        <taxon>Gunneridae</taxon>
        <taxon>Pentapetalae</taxon>
        <taxon>asterids</taxon>
        <taxon>lamiids</taxon>
        <taxon>Lamiales</taxon>
        <taxon>Orobanchaceae</taxon>
        <taxon>Rehmannieae</taxon>
        <taxon>Rehmannia</taxon>
    </lineage>
</organism>
<comment type="caution">
    <text evidence="1">The sequence shown here is derived from an EMBL/GenBank/DDBJ whole genome shotgun (WGS) entry which is preliminary data.</text>
</comment>
<evidence type="ECO:0000313" key="1">
    <source>
        <dbReference type="EMBL" id="KAK6148492.1"/>
    </source>
</evidence>
<proteinExistence type="predicted"/>
<keyword evidence="2" id="KW-1185">Reference proteome</keyword>
<name>A0ABR0WLX8_REHGL</name>
<dbReference type="Proteomes" id="UP001318860">
    <property type="component" value="Unassembled WGS sequence"/>
</dbReference>
<protein>
    <submittedName>
        <fullName evidence="1">Uncharacterized protein</fullName>
    </submittedName>
</protein>
<dbReference type="Pfam" id="PF14223">
    <property type="entry name" value="Retrotran_gag_2"/>
    <property type="match status" value="1"/>
</dbReference>
<reference evidence="1 2" key="1">
    <citation type="journal article" date="2021" name="Comput. Struct. Biotechnol. J.">
        <title>De novo genome assembly of the potent medicinal plant Rehmannia glutinosa using nanopore technology.</title>
        <authorList>
            <person name="Ma L."/>
            <person name="Dong C."/>
            <person name="Song C."/>
            <person name="Wang X."/>
            <person name="Zheng X."/>
            <person name="Niu Y."/>
            <person name="Chen S."/>
            <person name="Feng W."/>
        </authorList>
    </citation>
    <scope>NUCLEOTIDE SEQUENCE [LARGE SCALE GENOMIC DNA]</scope>
    <source>
        <strain evidence="1">DH-2019</strain>
    </source>
</reference>